<sequence length="35" mass="3642">PRSDIVTLTEEGEGSSLSGLHQLQVPPSVPGILEV</sequence>
<evidence type="ECO:0000256" key="1">
    <source>
        <dbReference type="SAM" id="MobiDB-lite"/>
    </source>
</evidence>
<evidence type="ECO:0000313" key="3">
    <source>
        <dbReference type="Proteomes" id="UP000265520"/>
    </source>
</evidence>
<proteinExistence type="predicted"/>
<keyword evidence="3" id="KW-1185">Reference proteome</keyword>
<evidence type="ECO:0000313" key="2">
    <source>
        <dbReference type="EMBL" id="MCI23595.1"/>
    </source>
</evidence>
<feature type="region of interest" description="Disordered" evidence="1">
    <location>
        <begin position="1"/>
        <end position="23"/>
    </location>
</feature>
<name>A0A392QJX9_9FABA</name>
<dbReference type="Proteomes" id="UP000265520">
    <property type="component" value="Unassembled WGS sequence"/>
</dbReference>
<dbReference type="EMBL" id="LXQA010136877">
    <property type="protein sequence ID" value="MCI23595.1"/>
    <property type="molecule type" value="Genomic_DNA"/>
</dbReference>
<feature type="non-terminal residue" evidence="2">
    <location>
        <position position="1"/>
    </location>
</feature>
<reference evidence="2 3" key="1">
    <citation type="journal article" date="2018" name="Front. Plant Sci.">
        <title>Red Clover (Trifolium pratense) and Zigzag Clover (T. medium) - A Picture of Genomic Similarities and Differences.</title>
        <authorList>
            <person name="Dluhosova J."/>
            <person name="Istvanek J."/>
            <person name="Nedelnik J."/>
            <person name="Repkova J."/>
        </authorList>
    </citation>
    <scope>NUCLEOTIDE SEQUENCE [LARGE SCALE GENOMIC DNA]</scope>
    <source>
        <strain evidence="3">cv. 10/8</strain>
        <tissue evidence="2">Leaf</tissue>
    </source>
</reference>
<organism evidence="2 3">
    <name type="scientific">Trifolium medium</name>
    <dbReference type="NCBI Taxonomy" id="97028"/>
    <lineage>
        <taxon>Eukaryota</taxon>
        <taxon>Viridiplantae</taxon>
        <taxon>Streptophyta</taxon>
        <taxon>Embryophyta</taxon>
        <taxon>Tracheophyta</taxon>
        <taxon>Spermatophyta</taxon>
        <taxon>Magnoliopsida</taxon>
        <taxon>eudicotyledons</taxon>
        <taxon>Gunneridae</taxon>
        <taxon>Pentapetalae</taxon>
        <taxon>rosids</taxon>
        <taxon>fabids</taxon>
        <taxon>Fabales</taxon>
        <taxon>Fabaceae</taxon>
        <taxon>Papilionoideae</taxon>
        <taxon>50 kb inversion clade</taxon>
        <taxon>NPAAA clade</taxon>
        <taxon>Hologalegina</taxon>
        <taxon>IRL clade</taxon>
        <taxon>Trifolieae</taxon>
        <taxon>Trifolium</taxon>
    </lineage>
</organism>
<dbReference type="AlphaFoldDB" id="A0A392QJX9"/>
<accession>A0A392QJX9</accession>
<protein>
    <submittedName>
        <fullName evidence="2">Uncharacterized protein</fullName>
    </submittedName>
</protein>
<comment type="caution">
    <text evidence="2">The sequence shown here is derived from an EMBL/GenBank/DDBJ whole genome shotgun (WGS) entry which is preliminary data.</text>
</comment>